<accession>A0A941I9Z2</accession>
<sequence>MYFNFINSLLILICLVMVIYLLYRLLTWWSKYKKWIDSVEKRFEQRELNINSSGFAQGIKIPNLILKDPWDNSYIELHNLVHNDSILVFLDKSCLQCSINFEEFFNSNQKDNYFVIFKEQDVDKAKELVMLYNNSFRVYLVNQSLYKTLKLKFMPAFVKINHNYIAENATPVPYKAIHFL</sequence>
<dbReference type="EMBL" id="JAGSOT010000021">
    <property type="protein sequence ID" value="MBR7796083.1"/>
    <property type="molecule type" value="Genomic_DNA"/>
</dbReference>
<reference evidence="2" key="1">
    <citation type="submission" date="2021-04" db="EMBL/GenBank/DDBJ databases">
        <title>Isolation and polyphasic classification of algal microorganism.</title>
        <authorList>
            <person name="Wang S."/>
        </authorList>
    </citation>
    <scope>NUCLEOTIDE SEQUENCE</scope>
    <source>
        <strain evidence="2">720a</strain>
    </source>
</reference>
<dbReference type="Proteomes" id="UP000675284">
    <property type="component" value="Unassembled WGS sequence"/>
</dbReference>
<proteinExistence type="predicted"/>
<protein>
    <submittedName>
        <fullName evidence="2">Uncharacterized protein</fullName>
    </submittedName>
</protein>
<evidence type="ECO:0000313" key="3">
    <source>
        <dbReference type="Proteomes" id="UP000675284"/>
    </source>
</evidence>
<evidence type="ECO:0000256" key="1">
    <source>
        <dbReference type="SAM" id="Phobius"/>
    </source>
</evidence>
<feature type="transmembrane region" description="Helical" evidence="1">
    <location>
        <begin position="6"/>
        <end position="26"/>
    </location>
</feature>
<evidence type="ECO:0000313" key="2">
    <source>
        <dbReference type="EMBL" id="MBR7796083.1"/>
    </source>
</evidence>
<comment type="caution">
    <text evidence="2">The sequence shown here is derived from an EMBL/GenBank/DDBJ whole genome shotgun (WGS) entry which is preliminary data.</text>
</comment>
<gene>
    <name evidence="2" type="ORF">KCX74_08515</name>
</gene>
<keyword evidence="1" id="KW-0472">Membrane</keyword>
<dbReference type="AlphaFoldDB" id="A0A941I9Z2"/>
<keyword evidence="3" id="KW-1185">Reference proteome</keyword>
<organism evidence="2 3">
    <name type="scientific">Virgibacillus salarius</name>
    <dbReference type="NCBI Taxonomy" id="447199"/>
    <lineage>
        <taxon>Bacteria</taxon>
        <taxon>Bacillati</taxon>
        <taxon>Bacillota</taxon>
        <taxon>Bacilli</taxon>
        <taxon>Bacillales</taxon>
        <taxon>Bacillaceae</taxon>
        <taxon>Virgibacillus</taxon>
    </lineage>
</organism>
<keyword evidence="1" id="KW-1133">Transmembrane helix</keyword>
<keyword evidence="1" id="KW-0812">Transmembrane</keyword>
<dbReference type="RefSeq" id="WP_166530264.1">
    <property type="nucleotide sequence ID" value="NZ_JAGSOT010000021.1"/>
</dbReference>
<name>A0A941I9Z2_9BACI</name>